<dbReference type="EMBL" id="MU865333">
    <property type="protein sequence ID" value="KAK4227272.1"/>
    <property type="molecule type" value="Genomic_DNA"/>
</dbReference>
<evidence type="ECO:0000313" key="4">
    <source>
        <dbReference type="Proteomes" id="UP001301958"/>
    </source>
</evidence>
<evidence type="ECO:0000259" key="2">
    <source>
        <dbReference type="Pfam" id="PF14856"/>
    </source>
</evidence>
<evidence type="ECO:0000313" key="3">
    <source>
        <dbReference type="EMBL" id="KAK4227272.1"/>
    </source>
</evidence>
<dbReference type="InterPro" id="IPR029226">
    <property type="entry name" value="Ecp2-like"/>
</dbReference>
<sequence length="161" mass="18225">MQFPNIITALTLLLYTSSAVSTTTEDINIRSFTSRHCNTTTFTVDRNPQSELSHCQELINILRTLHFSAEYGVHSIARQNRPRISTCIFSARLTNHTDLTSFGMYNDLDVWELASEAVRLNANRPDGKVGASGTMSCRGIDRYEHREPWPVEVEWKFVGSA</sequence>
<keyword evidence="4" id="KW-1185">Reference proteome</keyword>
<dbReference type="Proteomes" id="UP001301958">
    <property type="component" value="Unassembled WGS sequence"/>
</dbReference>
<gene>
    <name evidence="3" type="ORF">QBC38DRAFT_455363</name>
</gene>
<reference evidence="3" key="1">
    <citation type="journal article" date="2023" name="Mol. Phylogenet. Evol.">
        <title>Genome-scale phylogeny and comparative genomics of the fungal order Sordariales.</title>
        <authorList>
            <person name="Hensen N."/>
            <person name="Bonometti L."/>
            <person name="Westerberg I."/>
            <person name="Brannstrom I.O."/>
            <person name="Guillou S."/>
            <person name="Cros-Aarteil S."/>
            <person name="Calhoun S."/>
            <person name="Haridas S."/>
            <person name="Kuo A."/>
            <person name="Mondo S."/>
            <person name="Pangilinan J."/>
            <person name="Riley R."/>
            <person name="LaButti K."/>
            <person name="Andreopoulos B."/>
            <person name="Lipzen A."/>
            <person name="Chen C."/>
            <person name="Yan M."/>
            <person name="Daum C."/>
            <person name="Ng V."/>
            <person name="Clum A."/>
            <person name="Steindorff A."/>
            <person name="Ohm R.A."/>
            <person name="Martin F."/>
            <person name="Silar P."/>
            <person name="Natvig D.O."/>
            <person name="Lalanne C."/>
            <person name="Gautier V."/>
            <person name="Ament-Velasquez S.L."/>
            <person name="Kruys A."/>
            <person name="Hutchinson M.I."/>
            <person name="Powell A.J."/>
            <person name="Barry K."/>
            <person name="Miller A.N."/>
            <person name="Grigoriev I.V."/>
            <person name="Debuchy R."/>
            <person name="Gladieux P."/>
            <person name="Hiltunen Thoren M."/>
            <person name="Johannesson H."/>
        </authorList>
    </citation>
    <scope>NUCLEOTIDE SEQUENCE</scope>
    <source>
        <strain evidence="3">CBS 990.96</strain>
    </source>
</reference>
<dbReference type="AlphaFoldDB" id="A0AAN7BPX1"/>
<feature type="chain" id="PRO_5042906412" description="Ecp2 effector protein-like domain-containing protein" evidence="1">
    <location>
        <begin position="20"/>
        <end position="161"/>
    </location>
</feature>
<protein>
    <recommendedName>
        <fullName evidence="2">Ecp2 effector protein-like domain-containing protein</fullName>
    </recommendedName>
</protein>
<proteinExistence type="predicted"/>
<accession>A0AAN7BPX1</accession>
<dbReference type="Pfam" id="PF14856">
    <property type="entry name" value="Hce2"/>
    <property type="match status" value="1"/>
</dbReference>
<reference evidence="3" key="2">
    <citation type="submission" date="2023-05" db="EMBL/GenBank/DDBJ databases">
        <authorList>
            <consortium name="Lawrence Berkeley National Laboratory"/>
            <person name="Steindorff A."/>
            <person name="Hensen N."/>
            <person name="Bonometti L."/>
            <person name="Westerberg I."/>
            <person name="Brannstrom I.O."/>
            <person name="Guillou S."/>
            <person name="Cros-Aarteil S."/>
            <person name="Calhoun S."/>
            <person name="Haridas S."/>
            <person name="Kuo A."/>
            <person name="Mondo S."/>
            <person name="Pangilinan J."/>
            <person name="Riley R."/>
            <person name="Labutti K."/>
            <person name="Andreopoulos B."/>
            <person name="Lipzen A."/>
            <person name="Chen C."/>
            <person name="Yanf M."/>
            <person name="Daum C."/>
            <person name="Ng V."/>
            <person name="Clum A."/>
            <person name="Ohm R."/>
            <person name="Martin F."/>
            <person name="Silar P."/>
            <person name="Natvig D."/>
            <person name="Lalanne C."/>
            <person name="Gautier V."/>
            <person name="Ament-Velasquez S.L."/>
            <person name="Kruys A."/>
            <person name="Hutchinson M.I."/>
            <person name="Powell A.J."/>
            <person name="Barry K."/>
            <person name="Miller A.N."/>
            <person name="Grigoriev I.V."/>
            <person name="Debuchy R."/>
            <person name="Gladieux P."/>
            <person name="Thoren M.H."/>
            <person name="Johannesson H."/>
        </authorList>
    </citation>
    <scope>NUCLEOTIDE SEQUENCE</scope>
    <source>
        <strain evidence="3">CBS 990.96</strain>
    </source>
</reference>
<keyword evidence="1" id="KW-0732">Signal</keyword>
<comment type="caution">
    <text evidence="3">The sequence shown here is derived from an EMBL/GenBank/DDBJ whole genome shotgun (WGS) entry which is preliminary data.</text>
</comment>
<feature type="domain" description="Ecp2 effector protein-like" evidence="2">
    <location>
        <begin position="36"/>
        <end position="137"/>
    </location>
</feature>
<name>A0AAN7BPX1_9PEZI</name>
<evidence type="ECO:0000256" key="1">
    <source>
        <dbReference type="SAM" id="SignalP"/>
    </source>
</evidence>
<organism evidence="3 4">
    <name type="scientific">Podospora fimiseda</name>
    <dbReference type="NCBI Taxonomy" id="252190"/>
    <lineage>
        <taxon>Eukaryota</taxon>
        <taxon>Fungi</taxon>
        <taxon>Dikarya</taxon>
        <taxon>Ascomycota</taxon>
        <taxon>Pezizomycotina</taxon>
        <taxon>Sordariomycetes</taxon>
        <taxon>Sordariomycetidae</taxon>
        <taxon>Sordariales</taxon>
        <taxon>Podosporaceae</taxon>
        <taxon>Podospora</taxon>
    </lineage>
</organism>
<feature type="signal peptide" evidence="1">
    <location>
        <begin position="1"/>
        <end position="19"/>
    </location>
</feature>